<dbReference type="Proteomes" id="UP000647235">
    <property type="component" value="Unassembled WGS sequence"/>
</dbReference>
<keyword evidence="2" id="KW-1185">Reference proteome</keyword>
<protein>
    <submittedName>
        <fullName evidence="1">DUF4160 domain-containing protein</fullName>
    </submittedName>
</protein>
<gene>
    <name evidence="1" type="ORF">H8S07_13420</name>
</gene>
<proteinExistence type="predicted"/>
<accession>A0ABR7EY14</accession>
<comment type="caution">
    <text evidence="1">The sequence shown here is derived from an EMBL/GenBank/DDBJ whole genome shotgun (WGS) entry which is preliminary data.</text>
</comment>
<dbReference type="Pfam" id="PF13711">
    <property type="entry name" value="DUF4160"/>
    <property type="match status" value="1"/>
</dbReference>
<sequence>MDFLGYTFYFYSNENGEPIHIHVSKGRPSENSAKFWIKRDGVILEHNKGNIPKSDLKKIQKYICANRADIVNRWYEYFGF</sequence>
<organism evidence="1 2">
    <name type="scientific">Dorea hominis</name>
    <dbReference type="NCBI Taxonomy" id="2763040"/>
    <lineage>
        <taxon>Bacteria</taxon>
        <taxon>Bacillati</taxon>
        <taxon>Bacillota</taxon>
        <taxon>Clostridia</taxon>
        <taxon>Lachnospirales</taxon>
        <taxon>Lachnospiraceae</taxon>
        <taxon>Dorea</taxon>
    </lineage>
</organism>
<name>A0ABR7EY14_9FIRM</name>
<evidence type="ECO:0000313" key="1">
    <source>
        <dbReference type="EMBL" id="MBC5666231.1"/>
    </source>
</evidence>
<reference evidence="1 2" key="1">
    <citation type="submission" date="2020-08" db="EMBL/GenBank/DDBJ databases">
        <title>Genome public.</title>
        <authorList>
            <person name="Liu C."/>
            <person name="Sun Q."/>
        </authorList>
    </citation>
    <scope>NUCLEOTIDE SEQUENCE [LARGE SCALE GENOMIC DNA]</scope>
    <source>
        <strain evidence="1 2">NSJ-36</strain>
    </source>
</reference>
<dbReference type="EMBL" id="JACOOY010000022">
    <property type="protein sequence ID" value="MBC5666231.1"/>
    <property type="molecule type" value="Genomic_DNA"/>
</dbReference>
<dbReference type="InterPro" id="IPR025427">
    <property type="entry name" value="DUF4160"/>
</dbReference>
<evidence type="ECO:0000313" key="2">
    <source>
        <dbReference type="Proteomes" id="UP000647235"/>
    </source>
</evidence>